<dbReference type="GO" id="GO:0008622">
    <property type="term" value="C:epsilon DNA polymerase complex"/>
    <property type="evidence" value="ECO:0007669"/>
    <property type="project" value="InterPro"/>
</dbReference>
<evidence type="ECO:0000256" key="6">
    <source>
        <dbReference type="ARBA" id="ARBA00023242"/>
    </source>
</evidence>
<dbReference type="PANTHER" id="PTHR12708:SF0">
    <property type="entry name" value="DNA POLYMERASE EPSILON SUBUNIT 2"/>
    <property type="match status" value="1"/>
</dbReference>
<evidence type="ECO:0000256" key="3">
    <source>
        <dbReference type="ARBA" id="ARBA00016011"/>
    </source>
</evidence>
<sequence length="792" mass="84504">MRNFLAGKATPVKSAPSSSIPSSSPAFATPAHPIRPYVPDTDPSSNTPTGLPSTPTPAKQAILPIVLAPGTLRPLAFRTFTKKHSLTLTSTALQELAGFIGRHCGSGWREEGLAEKVLEEVARSWKNCNGGVIVDGTSAQLREILKTLEGGMSGGRLVVQTKRSLLRQDSLTLDSSAVSEADVAKTRLGITVPTMARADSGLGTQEDLDEIDDVELNDVRKWLKVVDAFEQPRLVYNVTKKHFERVSSKPSILPSATSKTTAFRHRYHVIHQRLMRNEAFQTSAVASLRSSSSSAGQKLTPIANLLGRHGSHHMLLGLLTTLPTGGTGLSDLTGTISLDLSQAVSVPHDCAWFTAGMLVLVDGIYEEDDDATRSAGLPGARGVGGFVGGRFQAFFIGQPPSERRAATLGITAPHGDATHTIGGGFGWTDFLGLGSERAVGAKMRRIEDRLLRGLSPANARMRRKVVVLGEVNLNKPHTLEAVRKILGIYAGGDASSNAAPLTYPLAFVITGSFTDGPIMARGGSGGSVEYKEYFDALAAVIGDFPALMAHSSFIFVPGDNDGWISAATAGASVPLPRQPVPDMFTSRLRRMFAAARSSSNGGATAQQAGPRAPPEAIWTTNPSRLALFGPTHEVVVFRDDVSARLRRAAVALKADRDALRAGDAPAADGEDGEDVPADLDDLMEVEQPADQDIDPGVKSSRKLVKTLLDQGHLAPFRPEIRPVHWDYAGALQLYPLPTAVILVDSTSNPFSVTYEGCHVLNPGTLLVAGRKGQARWAEYEVGRTGKFRECSF</sequence>
<evidence type="ECO:0000256" key="4">
    <source>
        <dbReference type="ARBA" id="ARBA00022705"/>
    </source>
</evidence>
<dbReference type="OrthoDB" id="10254730at2759"/>
<organism evidence="10 11">
    <name type="scientific">Thielaviopsis punctulata</name>
    <dbReference type="NCBI Taxonomy" id="72032"/>
    <lineage>
        <taxon>Eukaryota</taxon>
        <taxon>Fungi</taxon>
        <taxon>Dikarya</taxon>
        <taxon>Ascomycota</taxon>
        <taxon>Pezizomycotina</taxon>
        <taxon>Sordariomycetes</taxon>
        <taxon>Hypocreomycetidae</taxon>
        <taxon>Microascales</taxon>
        <taxon>Ceratocystidaceae</taxon>
        <taxon>Thielaviopsis</taxon>
    </lineage>
</organism>
<proteinExistence type="inferred from homology"/>
<protein>
    <recommendedName>
        <fullName evidence="3">DNA polymerase epsilon subunit B</fullName>
    </recommendedName>
    <alternativeName>
        <fullName evidence="7">DNA polymerase II subunit 2</fullName>
    </alternativeName>
</protein>
<name>A0A0F4ZEF7_9PEZI</name>
<feature type="compositionally biased region" description="Polar residues" evidence="8">
    <location>
        <begin position="42"/>
        <end position="57"/>
    </location>
</feature>
<dbReference type="GO" id="GO:0006261">
    <property type="term" value="P:DNA-templated DNA replication"/>
    <property type="evidence" value="ECO:0007669"/>
    <property type="project" value="InterPro"/>
</dbReference>
<evidence type="ECO:0000313" key="10">
    <source>
        <dbReference type="EMBL" id="KKA28600.1"/>
    </source>
</evidence>
<dbReference type="InterPro" id="IPR007185">
    <property type="entry name" value="DNA_pol_a/d/e_bsu"/>
</dbReference>
<accession>A0A0F4ZEF7</accession>
<evidence type="ECO:0000256" key="7">
    <source>
        <dbReference type="ARBA" id="ARBA00032930"/>
    </source>
</evidence>
<dbReference type="EMBL" id="LAEV01001255">
    <property type="protein sequence ID" value="KKA28600.1"/>
    <property type="molecule type" value="Genomic_DNA"/>
</dbReference>
<evidence type="ECO:0000256" key="2">
    <source>
        <dbReference type="ARBA" id="ARBA00009560"/>
    </source>
</evidence>
<feature type="region of interest" description="Disordered" evidence="8">
    <location>
        <begin position="1"/>
        <end position="57"/>
    </location>
</feature>
<evidence type="ECO:0000256" key="5">
    <source>
        <dbReference type="ARBA" id="ARBA00023125"/>
    </source>
</evidence>
<reference evidence="10 11" key="1">
    <citation type="submission" date="2015-03" db="EMBL/GenBank/DDBJ databases">
        <authorList>
            <person name="Radwan O."/>
            <person name="Al-Naeli F.A."/>
            <person name="Rendon G.A."/>
            <person name="Fields C."/>
        </authorList>
    </citation>
    <scope>NUCLEOTIDE SEQUENCE [LARGE SCALE GENOMIC DNA]</scope>
    <source>
        <strain evidence="10">CR-DP1</strain>
    </source>
</reference>
<comment type="subcellular location">
    <subcellularLocation>
        <location evidence="1">Nucleus</location>
    </subcellularLocation>
</comment>
<keyword evidence="5" id="KW-0238">DNA-binding</keyword>
<evidence type="ECO:0000256" key="8">
    <source>
        <dbReference type="SAM" id="MobiDB-lite"/>
    </source>
</evidence>
<dbReference type="Pfam" id="PF04042">
    <property type="entry name" value="DNA_pol_E_B"/>
    <property type="match status" value="1"/>
</dbReference>
<dbReference type="Proteomes" id="UP000033483">
    <property type="component" value="Unassembled WGS sequence"/>
</dbReference>
<evidence type="ECO:0000256" key="1">
    <source>
        <dbReference type="ARBA" id="ARBA00004123"/>
    </source>
</evidence>
<feature type="domain" description="DNA polymerase alpha/delta/epsilon subunit B" evidence="9">
    <location>
        <begin position="465"/>
        <end position="750"/>
    </location>
</feature>
<feature type="compositionally biased region" description="Low complexity" evidence="8">
    <location>
        <begin position="14"/>
        <end position="31"/>
    </location>
</feature>
<keyword evidence="6" id="KW-0539">Nucleus</keyword>
<comment type="similarity">
    <text evidence="2">Belongs to the DNA polymerase epsilon subunit B family.</text>
</comment>
<dbReference type="GO" id="GO:0042276">
    <property type="term" value="P:error-prone translesion synthesis"/>
    <property type="evidence" value="ECO:0007669"/>
    <property type="project" value="TreeGrafter"/>
</dbReference>
<dbReference type="AlphaFoldDB" id="A0A0F4ZEF7"/>
<keyword evidence="4" id="KW-0235">DNA replication</keyword>
<evidence type="ECO:0000313" key="11">
    <source>
        <dbReference type="Proteomes" id="UP000033483"/>
    </source>
</evidence>
<dbReference type="GO" id="GO:0003677">
    <property type="term" value="F:DNA binding"/>
    <property type="evidence" value="ECO:0007669"/>
    <property type="project" value="UniProtKB-KW"/>
</dbReference>
<keyword evidence="11" id="KW-1185">Reference proteome</keyword>
<comment type="caution">
    <text evidence="10">The sequence shown here is derived from an EMBL/GenBank/DDBJ whole genome shotgun (WGS) entry which is preliminary data.</text>
</comment>
<gene>
    <name evidence="10" type="ORF">TD95_003941</name>
</gene>
<dbReference type="PANTHER" id="PTHR12708">
    <property type="entry name" value="DNA POLYMERASE EPSILON SUBUNIT B"/>
    <property type="match status" value="1"/>
</dbReference>
<evidence type="ECO:0000259" key="9">
    <source>
        <dbReference type="Pfam" id="PF04042"/>
    </source>
</evidence>
<dbReference type="InterPro" id="IPR016266">
    <property type="entry name" value="POLE2"/>
</dbReference>